<dbReference type="Proteomes" id="UP000055136">
    <property type="component" value="Chromosome"/>
</dbReference>
<dbReference type="CDD" id="cd01949">
    <property type="entry name" value="GGDEF"/>
    <property type="match status" value="1"/>
</dbReference>
<dbReference type="Pfam" id="PF00563">
    <property type="entry name" value="EAL"/>
    <property type="match status" value="1"/>
</dbReference>
<dbReference type="PROSITE" id="PS50887">
    <property type="entry name" value="GGDEF"/>
    <property type="match status" value="1"/>
</dbReference>
<dbReference type="EMBL" id="CP013099">
    <property type="protein sequence ID" value="ALP53125.1"/>
    <property type="molecule type" value="Genomic_DNA"/>
</dbReference>
<organism evidence="7 8">
    <name type="scientific">Candidatus Tenderia electrophaga</name>
    <dbReference type="NCBI Taxonomy" id="1748243"/>
    <lineage>
        <taxon>Bacteria</taxon>
        <taxon>Pseudomonadati</taxon>
        <taxon>Pseudomonadota</taxon>
        <taxon>Gammaproteobacteria</taxon>
        <taxon>Candidatus Tenderiales</taxon>
        <taxon>Candidatus Tenderiaceae</taxon>
        <taxon>Candidatus Tenderia</taxon>
    </lineage>
</organism>
<feature type="transmembrane region" description="Helical" evidence="3">
    <location>
        <begin position="164"/>
        <end position="184"/>
    </location>
</feature>
<dbReference type="PROSITE" id="PS50883">
    <property type="entry name" value="EAL"/>
    <property type="match status" value="1"/>
</dbReference>
<dbReference type="NCBIfam" id="TIGR00254">
    <property type="entry name" value="GGDEF"/>
    <property type="match status" value="1"/>
</dbReference>
<sequence length="699" mass="77950">MGQQWVQLYAYDTSYEVVAWSQLGPSARGEVGIICQELLARARQRRGAEHIKILSGLCQWKGRAYFSLIVPVGGIQQQGYLQLVTDPLANMVNLEQFLDMPVRLSSVNGDRVYRSHAWRGGAAGQDFITAHYWLQGGAGGRLTQVSVQHDLDLFNQQVTESRNLLMTLAGVITLVMVLFTLWVLQQSMLRPMRAFINQLNLVRSDRRNLGRPIELPANAELRELVQVFNDMSRELAVAYEEYEDLAFTDQLTALPNRALFLDRLRQLILLSKRKSERFGVMLLDLDSFKEVNDTLGHHLGDELLRHIALRLQRILRASSTIARVGEDNTGEEPGKALLEAEETTVARLGGDEFAFLLPNLGGVDGAVAVARRVTEALEAPVDVDGNLIVVAGTLGLAMFPEHGDSAETLLRRADVALYVAKHIQSDFSVYDPAYDRNSVKQLALKAELRSAIDDDQLLLYYQPKLDLEKGCVASVEALVRWQHPEQGLIPPNQFIPMSEQRGLIGPLTEWVIHTALQQHRSWQEQGIDVKIAVNLSSRVLYDLSLPAKVEQALVKAQLSPAALALEITEEATMLDPERAMIILQRLNEMGISLSIDDFGTGHSSLSYLKRLPVDEIKIDRSFVMEMESSDNDAKIVHATIDLAHNLGLKVVAEGVESEHILSMLKTLNCDYAQGFHLSRPVAADDLVKWLAVSEYRCGI</sequence>
<dbReference type="Gene3D" id="3.30.70.270">
    <property type="match status" value="2"/>
</dbReference>
<dbReference type="InterPro" id="IPR043128">
    <property type="entry name" value="Rev_trsase/Diguanyl_cyclase"/>
</dbReference>
<dbReference type="InterPro" id="IPR003660">
    <property type="entry name" value="HAMP_dom"/>
</dbReference>
<dbReference type="KEGG" id="tee:Tel_08110"/>
<dbReference type="GO" id="GO:0071111">
    <property type="term" value="F:cyclic-guanylate-specific phosphodiesterase activity"/>
    <property type="evidence" value="ECO:0007669"/>
    <property type="project" value="UniProtKB-EC"/>
</dbReference>
<keyword evidence="3" id="KW-0472">Membrane</keyword>
<evidence type="ECO:0000259" key="6">
    <source>
        <dbReference type="PROSITE" id="PS50887"/>
    </source>
</evidence>
<dbReference type="STRING" id="1748243.Tel_08110"/>
<dbReference type="Gene3D" id="6.10.340.10">
    <property type="match status" value="1"/>
</dbReference>
<dbReference type="SUPFAM" id="SSF55073">
    <property type="entry name" value="Nucleotide cyclase"/>
    <property type="match status" value="2"/>
</dbReference>
<evidence type="ECO:0000256" key="1">
    <source>
        <dbReference type="ARBA" id="ARBA00012282"/>
    </source>
</evidence>
<evidence type="ECO:0000256" key="2">
    <source>
        <dbReference type="ARBA" id="ARBA00022636"/>
    </source>
</evidence>
<keyword evidence="3" id="KW-1133">Transmembrane helix</keyword>
<evidence type="ECO:0000259" key="5">
    <source>
        <dbReference type="PROSITE" id="PS50885"/>
    </source>
</evidence>
<dbReference type="PANTHER" id="PTHR33121:SF71">
    <property type="entry name" value="OXYGEN SENSOR PROTEIN DOSP"/>
    <property type="match status" value="1"/>
</dbReference>
<dbReference type="InterPro" id="IPR035919">
    <property type="entry name" value="EAL_sf"/>
</dbReference>
<dbReference type="GO" id="GO:0016020">
    <property type="term" value="C:membrane"/>
    <property type="evidence" value="ECO:0007669"/>
    <property type="project" value="InterPro"/>
</dbReference>
<dbReference type="CDD" id="cd01948">
    <property type="entry name" value="EAL"/>
    <property type="match status" value="1"/>
</dbReference>
<dbReference type="GO" id="GO:0007165">
    <property type="term" value="P:signal transduction"/>
    <property type="evidence" value="ECO:0007669"/>
    <property type="project" value="InterPro"/>
</dbReference>
<feature type="domain" description="HAMP" evidence="5">
    <location>
        <begin position="186"/>
        <end position="240"/>
    </location>
</feature>
<dbReference type="PANTHER" id="PTHR33121">
    <property type="entry name" value="CYCLIC DI-GMP PHOSPHODIESTERASE PDEF"/>
    <property type="match status" value="1"/>
</dbReference>
<dbReference type="EC" id="3.1.4.52" evidence="1"/>
<evidence type="ECO:0000259" key="4">
    <source>
        <dbReference type="PROSITE" id="PS50883"/>
    </source>
</evidence>
<gene>
    <name evidence="7" type="ORF">Tel_08110</name>
</gene>
<dbReference type="Gene3D" id="3.20.20.450">
    <property type="entry name" value="EAL domain"/>
    <property type="match status" value="1"/>
</dbReference>
<evidence type="ECO:0000313" key="7">
    <source>
        <dbReference type="EMBL" id="ALP53125.1"/>
    </source>
</evidence>
<dbReference type="SMART" id="SM00304">
    <property type="entry name" value="HAMP"/>
    <property type="match status" value="1"/>
</dbReference>
<dbReference type="AlphaFoldDB" id="A0A0S2TDA3"/>
<feature type="domain" description="GGDEF" evidence="6">
    <location>
        <begin position="276"/>
        <end position="432"/>
    </location>
</feature>
<name>A0A0S2TDA3_9GAMM</name>
<keyword evidence="3" id="KW-0812">Transmembrane</keyword>
<dbReference type="Pfam" id="PF00990">
    <property type="entry name" value="GGDEF"/>
    <property type="match status" value="2"/>
</dbReference>
<dbReference type="SMART" id="SM00052">
    <property type="entry name" value="EAL"/>
    <property type="match status" value="1"/>
</dbReference>
<keyword evidence="2" id="KW-0973">c-di-GMP</keyword>
<accession>A0A0S2TDA3</accession>
<keyword evidence="8" id="KW-1185">Reference proteome</keyword>
<evidence type="ECO:0000313" key="8">
    <source>
        <dbReference type="Proteomes" id="UP000055136"/>
    </source>
</evidence>
<reference evidence="7" key="1">
    <citation type="submission" date="2015-10" db="EMBL/GenBank/DDBJ databases">
        <title>Description of Candidatus Tenderia electrophaga gen. nov, sp. nov., an Uncultivated Electroautotroph from a Biocathode Enrichment.</title>
        <authorList>
            <person name="Eddie B.J."/>
            <person name="Malanoski A.P."/>
            <person name="Wang Z."/>
            <person name="Hall R.J."/>
            <person name="Oh S.D."/>
            <person name="Heiner C."/>
            <person name="Lin B."/>
            <person name="Strycharz-Glaven S.M."/>
        </authorList>
    </citation>
    <scope>NUCLEOTIDE SEQUENCE [LARGE SCALE GENOMIC DNA]</scope>
    <source>
        <strain evidence="7">NRL1</strain>
    </source>
</reference>
<dbReference type="InterPro" id="IPR029787">
    <property type="entry name" value="Nucleotide_cyclase"/>
</dbReference>
<dbReference type="InterPro" id="IPR050706">
    <property type="entry name" value="Cyclic-di-GMP_PDE-like"/>
</dbReference>
<dbReference type="PROSITE" id="PS50885">
    <property type="entry name" value="HAMP"/>
    <property type="match status" value="1"/>
</dbReference>
<dbReference type="SUPFAM" id="SSF141868">
    <property type="entry name" value="EAL domain-like"/>
    <property type="match status" value="1"/>
</dbReference>
<dbReference type="SMART" id="SM00267">
    <property type="entry name" value="GGDEF"/>
    <property type="match status" value="1"/>
</dbReference>
<dbReference type="InterPro" id="IPR001633">
    <property type="entry name" value="EAL_dom"/>
</dbReference>
<dbReference type="InterPro" id="IPR000160">
    <property type="entry name" value="GGDEF_dom"/>
</dbReference>
<protein>
    <recommendedName>
        <fullName evidence="1">cyclic-guanylate-specific phosphodiesterase</fullName>
        <ecNumber evidence="1">3.1.4.52</ecNumber>
    </recommendedName>
</protein>
<dbReference type="FunFam" id="3.20.20.450:FF:000001">
    <property type="entry name" value="Cyclic di-GMP phosphodiesterase yahA"/>
    <property type="match status" value="1"/>
</dbReference>
<evidence type="ECO:0000256" key="3">
    <source>
        <dbReference type="SAM" id="Phobius"/>
    </source>
</evidence>
<proteinExistence type="predicted"/>
<feature type="domain" description="EAL" evidence="4">
    <location>
        <begin position="441"/>
        <end position="694"/>
    </location>
</feature>